<dbReference type="AlphaFoldDB" id="A0A9P7EBS3"/>
<organism evidence="2 3">
    <name type="scientific">Suillus subaureus</name>
    <dbReference type="NCBI Taxonomy" id="48587"/>
    <lineage>
        <taxon>Eukaryota</taxon>
        <taxon>Fungi</taxon>
        <taxon>Dikarya</taxon>
        <taxon>Basidiomycota</taxon>
        <taxon>Agaricomycotina</taxon>
        <taxon>Agaricomycetes</taxon>
        <taxon>Agaricomycetidae</taxon>
        <taxon>Boletales</taxon>
        <taxon>Suillineae</taxon>
        <taxon>Suillaceae</taxon>
        <taxon>Suillus</taxon>
    </lineage>
</organism>
<feature type="transmembrane region" description="Helical" evidence="1">
    <location>
        <begin position="100"/>
        <end position="119"/>
    </location>
</feature>
<dbReference type="RefSeq" id="XP_041193288.1">
    <property type="nucleotide sequence ID" value="XM_041342553.1"/>
</dbReference>
<accession>A0A9P7EBS3</accession>
<evidence type="ECO:0000313" key="3">
    <source>
        <dbReference type="Proteomes" id="UP000807769"/>
    </source>
</evidence>
<keyword evidence="1" id="KW-1133">Transmembrane helix</keyword>
<keyword evidence="1" id="KW-0472">Membrane</keyword>
<name>A0A9P7EBS3_9AGAM</name>
<dbReference type="GeneID" id="64636569"/>
<sequence length="214" mass="22787">MARESESCMMMTSYHLNLVQRTSPSHSSRTRYSALVEDNEKGVATGVLQLKRRLRRLSTATNRFSIEGSSWLAHTVVGLSYARTEWLQDLRVKLSRSYPLLIPIMKFASTLILAFVAGVQAQPSVNVSALPTGSLTLPTVTLSPPASMSLPTLTLTAPTLTPPTMTFGPNSTTTSASTSMTATSTGAAMAGSYANTELVTGAVAGFFGVFAFLV</sequence>
<protein>
    <submittedName>
        <fullName evidence="2">Uncharacterized protein</fullName>
    </submittedName>
</protein>
<comment type="caution">
    <text evidence="2">The sequence shown here is derived from an EMBL/GenBank/DDBJ whole genome shotgun (WGS) entry which is preliminary data.</text>
</comment>
<keyword evidence="3" id="KW-1185">Reference proteome</keyword>
<evidence type="ECO:0000256" key="1">
    <source>
        <dbReference type="SAM" id="Phobius"/>
    </source>
</evidence>
<dbReference type="EMBL" id="JABBWG010000015">
    <property type="protein sequence ID" value="KAG1816728.1"/>
    <property type="molecule type" value="Genomic_DNA"/>
</dbReference>
<proteinExistence type="predicted"/>
<gene>
    <name evidence="2" type="ORF">BJ212DRAFT_170816</name>
</gene>
<keyword evidence="1" id="KW-0812">Transmembrane</keyword>
<evidence type="ECO:0000313" key="2">
    <source>
        <dbReference type="EMBL" id="KAG1816728.1"/>
    </source>
</evidence>
<dbReference type="Proteomes" id="UP000807769">
    <property type="component" value="Unassembled WGS sequence"/>
</dbReference>
<dbReference type="OrthoDB" id="2712271at2759"/>
<reference evidence="2" key="1">
    <citation type="journal article" date="2020" name="New Phytol.">
        <title>Comparative genomics reveals dynamic genome evolution in host specialist ectomycorrhizal fungi.</title>
        <authorList>
            <person name="Lofgren L.A."/>
            <person name="Nguyen N.H."/>
            <person name="Vilgalys R."/>
            <person name="Ruytinx J."/>
            <person name="Liao H.L."/>
            <person name="Branco S."/>
            <person name="Kuo A."/>
            <person name="LaButti K."/>
            <person name="Lipzen A."/>
            <person name="Andreopoulos W."/>
            <person name="Pangilinan J."/>
            <person name="Riley R."/>
            <person name="Hundley H."/>
            <person name="Na H."/>
            <person name="Barry K."/>
            <person name="Grigoriev I.V."/>
            <person name="Stajich J.E."/>
            <person name="Kennedy P.G."/>
        </authorList>
    </citation>
    <scope>NUCLEOTIDE SEQUENCE</scope>
    <source>
        <strain evidence="2">MN1</strain>
    </source>
</reference>